<organism evidence="1 2">
    <name type="scientific">Piloderma croceum (strain F 1598)</name>
    <dbReference type="NCBI Taxonomy" id="765440"/>
    <lineage>
        <taxon>Eukaryota</taxon>
        <taxon>Fungi</taxon>
        <taxon>Dikarya</taxon>
        <taxon>Basidiomycota</taxon>
        <taxon>Agaricomycotina</taxon>
        <taxon>Agaricomycetes</taxon>
        <taxon>Agaricomycetidae</taxon>
        <taxon>Atheliales</taxon>
        <taxon>Atheliaceae</taxon>
        <taxon>Piloderma</taxon>
    </lineage>
</organism>
<accession>A0A0C3BFY6</accession>
<protein>
    <submittedName>
        <fullName evidence="1">Uncharacterized protein</fullName>
    </submittedName>
</protein>
<dbReference type="HOGENOM" id="CLU_018003_0_1_1"/>
<dbReference type="Proteomes" id="UP000054166">
    <property type="component" value="Unassembled WGS sequence"/>
</dbReference>
<dbReference type="AlphaFoldDB" id="A0A0C3BFY6"/>
<keyword evidence="2" id="KW-1185">Reference proteome</keyword>
<gene>
    <name evidence="1" type="ORF">PILCRDRAFT_650073</name>
</gene>
<reference evidence="2" key="2">
    <citation type="submission" date="2015-01" db="EMBL/GenBank/DDBJ databases">
        <title>Evolutionary Origins and Diversification of the Mycorrhizal Mutualists.</title>
        <authorList>
            <consortium name="DOE Joint Genome Institute"/>
            <consortium name="Mycorrhizal Genomics Consortium"/>
            <person name="Kohler A."/>
            <person name="Kuo A."/>
            <person name="Nagy L.G."/>
            <person name="Floudas D."/>
            <person name="Copeland A."/>
            <person name="Barry K.W."/>
            <person name="Cichocki N."/>
            <person name="Veneault-Fourrey C."/>
            <person name="LaButti K."/>
            <person name="Lindquist E.A."/>
            <person name="Lipzen A."/>
            <person name="Lundell T."/>
            <person name="Morin E."/>
            <person name="Murat C."/>
            <person name="Riley R."/>
            <person name="Ohm R."/>
            <person name="Sun H."/>
            <person name="Tunlid A."/>
            <person name="Henrissat B."/>
            <person name="Grigoriev I.V."/>
            <person name="Hibbett D.S."/>
            <person name="Martin F."/>
        </authorList>
    </citation>
    <scope>NUCLEOTIDE SEQUENCE [LARGE SCALE GENOMIC DNA]</scope>
    <source>
        <strain evidence="2">F 1598</strain>
    </source>
</reference>
<name>A0A0C3BFY6_PILCF</name>
<evidence type="ECO:0000313" key="2">
    <source>
        <dbReference type="Proteomes" id="UP000054166"/>
    </source>
</evidence>
<reference evidence="1 2" key="1">
    <citation type="submission" date="2014-04" db="EMBL/GenBank/DDBJ databases">
        <authorList>
            <consortium name="DOE Joint Genome Institute"/>
            <person name="Kuo A."/>
            <person name="Tarkka M."/>
            <person name="Buscot F."/>
            <person name="Kohler A."/>
            <person name="Nagy L.G."/>
            <person name="Floudas D."/>
            <person name="Copeland A."/>
            <person name="Barry K.W."/>
            <person name="Cichocki N."/>
            <person name="Veneault-Fourrey C."/>
            <person name="LaButti K."/>
            <person name="Lindquist E.A."/>
            <person name="Lipzen A."/>
            <person name="Lundell T."/>
            <person name="Morin E."/>
            <person name="Murat C."/>
            <person name="Sun H."/>
            <person name="Tunlid A."/>
            <person name="Henrissat B."/>
            <person name="Grigoriev I.V."/>
            <person name="Hibbett D.S."/>
            <person name="Martin F."/>
            <person name="Nordberg H.P."/>
            <person name="Cantor M.N."/>
            <person name="Hua S.X."/>
        </authorList>
    </citation>
    <scope>NUCLEOTIDE SEQUENCE [LARGE SCALE GENOMIC DNA]</scope>
    <source>
        <strain evidence="1 2">F 1598</strain>
    </source>
</reference>
<dbReference type="InParanoid" id="A0A0C3BFY6"/>
<sequence>MRLELSSPSISVMGLTGVGKSQVTLFLCDSVGHSWRACTTEIRTSDEEILGIIVDWLTKAKKAKVSTILYLHRMSDIRMSQPAMKNLQLFRSMCGKQAMPNVAIVTTMWSKIVKEDGIIREEELKQEVWHDMVDNGCKIERFEDTRESAWSIVLNLMKNPGASLLIQDEMTGDIQGPVIETTAGRCIAETAEPVLESLLKKIRKRFQWLL</sequence>
<dbReference type="InterPro" id="IPR027417">
    <property type="entry name" value="P-loop_NTPase"/>
</dbReference>
<dbReference type="SUPFAM" id="SSF52540">
    <property type="entry name" value="P-loop containing nucleoside triphosphate hydrolases"/>
    <property type="match status" value="1"/>
</dbReference>
<dbReference type="OrthoDB" id="8954335at2759"/>
<evidence type="ECO:0000313" key="1">
    <source>
        <dbReference type="EMBL" id="KIM76262.1"/>
    </source>
</evidence>
<dbReference type="EMBL" id="KN833036">
    <property type="protein sequence ID" value="KIM76262.1"/>
    <property type="molecule type" value="Genomic_DNA"/>
</dbReference>
<dbReference type="Gene3D" id="3.40.50.300">
    <property type="entry name" value="P-loop containing nucleotide triphosphate hydrolases"/>
    <property type="match status" value="1"/>
</dbReference>
<proteinExistence type="predicted"/>